<dbReference type="OrthoDB" id="288590at2759"/>
<feature type="domain" description="Fe2OG dioxygenase" evidence="7">
    <location>
        <begin position="223"/>
        <end position="329"/>
    </location>
</feature>
<evidence type="ECO:0000256" key="3">
    <source>
        <dbReference type="ARBA" id="ARBA00023002"/>
    </source>
</evidence>
<reference evidence="8" key="1">
    <citation type="submission" date="2020-10" db="EMBL/GenBank/DDBJ databases">
        <authorList>
            <person name="Han B."/>
            <person name="Lu T."/>
            <person name="Zhao Q."/>
            <person name="Huang X."/>
            <person name="Zhao Y."/>
        </authorList>
    </citation>
    <scope>NUCLEOTIDE SEQUENCE</scope>
</reference>
<dbReference type="Gene3D" id="2.60.120.330">
    <property type="entry name" value="B-lactam Antibiotic, Isopenicillin N Synthase, Chain"/>
    <property type="match status" value="1"/>
</dbReference>
<sequence>MSTPSSSAANGSAALHTTARPRSGHWTPPRLASAASSRLVPPPCRASSGSPTPSPRRRPTDHAAVKLDQGAAAPSVPVIDVGGTDHGAVVAAVRRAAEEWGAFLVTGHGVPQEVTSATLRAARAFHDADGGEGSEKARLFSREPGKSVWYNTNFDFYDSPVANWRDSLYINMDPNPPDPAELPENCRDVFFDYGKHLKRLQETLFGLLSEALGLNQSYLSDIGYNQGQMVYCHYYPPCPQPELAIGMVPHSDWGFLTILLQNEVDGLQVLHNEEWVNVVPIPGAFIVNLGDLLQMLSDDRFKSCEHRVLATSVGPRVSIGSYPTRWFNQDLWPHQGATVP</sequence>
<feature type="region of interest" description="Disordered" evidence="6">
    <location>
        <begin position="1"/>
        <end position="71"/>
    </location>
</feature>
<dbReference type="InterPro" id="IPR044861">
    <property type="entry name" value="IPNS-like_FE2OG_OXY"/>
</dbReference>
<comment type="similarity">
    <text evidence="1 5">Belongs to the iron/ascorbate-dependent oxidoreductase family.</text>
</comment>
<dbReference type="InterPro" id="IPR005123">
    <property type="entry name" value="Oxoglu/Fe-dep_dioxygenase_dom"/>
</dbReference>
<dbReference type="GO" id="GO:0046872">
    <property type="term" value="F:metal ion binding"/>
    <property type="evidence" value="ECO:0007669"/>
    <property type="project" value="UniProtKB-KW"/>
</dbReference>
<dbReference type="PROSITE" id="PS51471">
    <property type="entry name" value="FE2OG_OXY"/>
    <property type="match status" value="1"/>
</dbReference>
<dbReference type="GO" id="GO:0051213">
    <property type="term" value="F:dioxygenase activity"/>
    <property type="evidence" value="ECO:0007669"/>
    <property type="project" value="UniProtKB-ARBA"/>
</dbReference>
<evidence type="ECO:0000256" key="6">
    <source>
        <dbReference type="SAM" id="MobiDB-lite"/>
    </source>
</evidence>
<dbReference type="EMBL" id="CAJGYO010000012">
    <property type="protein sequence ID" value="CAD6264117.1"/>
    <property type="molecule type" value="Genomic_DNA"/>
</dbReference>
<evidence type="ECO:0000256" key="5">
    <source>
        <dbReference type="RuleBase" id="RU003682"/>
    </source>
</evidence>
<dbReference type="PANTHER" id="PTHR10209">
    <property type="entry name" value="OXIDOREDUCTASE, 2OG-FE II OXYGENASE FAMILY PROTEIN"/>
    <property type="match status" value="1"/>
</dbReference>
<dbReference type="Pfam" id="PF14226">
    <property type="entry name" value="DIOX_N"/>
    <property type="match status" value="1"/>
</dbReference>
<dbReference type="InterPro" id="IPR027443">
    <property type="entry name" value="IPNS-like_sf"/>
</dbReference>
<dbReference type="AlphaFoldDB" id="A0A811R1X4"/>
<evidence type="ECO:0000259" key="7">
    <source>
        <dbReference type="PROSITE" id="PS51471"/>
    </source>
</evidence>
<comment type="caution">
    <text evidence="8">The sequence shown here is derived from an EMBL/GenBank/DDBJ whole genome shotgun (WGS) entry which is preliminary data.</text>
</comment>
<evidence type="ECO:0000256" key="4">
    <source>
        <dbReference type="ARBA" id="ARBA00023004"/>
    </source>
</evidence>
<accession>A0A811R1X4</accession>
<keyword evidence="2 5" id="KW-0479">Metal-binding</keyword>
<protein>
    <recommendedName>
        <fullName evidence="7">Fe2OG dioxygenase domain-containing protein</fullName>
    </recommendedName>
</protein>
<evidence type="ECO:0000256" key="1">
    <source>
        <dbReference type="ARBA" id="ARBA00008056"/>
    </source>
</evidence>
<dbReference type="SUPFAM" id="SSF51197">
    <property type="entry name" value="Clavaminate synthase-like"/>
    <property type="match status" value="1"/>
</dbReference>
<evidence type="ECO:0000256" key="2">
    <source>
        <dbReference type="ARBA" id="ARBA00022723"/>
    </source>
</evidence>
<dbReference type="Pfam" id="PF03171">
    <property type="entry name" value="2OG-FeII_Oxy"/>
    <property type="match status" value="1"/>
</dbReference>
<dbReference type="PANTHER" id="PTHR10209:SF872">
    <property type="entry name" value="FE2OG DIOXYGENASE DOMAIN-CONTAINING PROTEIN"/>
    <property type="match status" value="1"/>
</dbReference>
<dbReference type="InterPro" id="IPR026992">
    <property type="entry name" value="DIOX_N"/>
</dbReference>
<proteinExistence type="inferred from homology"/>
<dbReference type="Proteomes" id="UP000604825">
    <property type="component" value="Unassembled WGS sequence"/>
</dbReference>
<keyword evidence="9" id="KW-1185">Reference proteome</keyword>
<evidence type="ECO:0000313" key="9">
    <source>
        <dbReference type="Proteomes" id="UP000604825"/>
    </source>
</evidence>
<keyword evidence="4 5" id="KW-0408">Iron</keyword>
<evidence type="ECO:0000313" key="8">
    <source>
        <dbReference type="EMBL" id="CAD6264117.1"/>
    </source>
</evidence>
<organism evidence="8 9">
    <name type="scientific">Miscanthus lutarioriparius</name>
    <dbReference type="NCBI Taxonomy" id="422564"/>
    <lineage>
        <taxon>Eukaryota</taxon>
        <taxon>Viridiplantae</taxon>
        <taxon>Streptophyta</taxon>
        <taxon>Embryophyta</taxon>
        <taxon>Tracheophyta</taxon>
        <taxon>Spermatophyta</taxon>
        <taxon>Magnoliopsida</taxon>
        <taxon>Liliopsida</taxon>
        <taxon>Poales</taxon>
        <taxon>Poaceae</taxon>
        <taxon>PACMAD clade</taxon>
        <taxon>Panicoideae</taxon>
        <taxon>Andropogonodae</taxon>
        <taxon>Andropogoneae</taxon>
        <taxon>Saccharinae</taxon>
        <taxon>Miscanthus</taxon>
    </lineage>
</organism>
<feature type="compositionally biased region" description="Polar residues" evidence="6">
    <location>
        <begin position="1"/>
        <end position="10"/>
    </location>
</feature>
<keyword evidence="3 5" id="KW-0560">Oxidoreductase</keyword>
<name>A0A811R1X4_9POAL</name>
<gene>
    <name evidence="8" type="ORF">NCGR_LOCUS47422</name>
</gene>